<protein>
    <submittedName>
        <fullName evidence="3">Proline-rich receptor-like protein kinase PERK7</fullName>
    </submittedName>
</protein>
<dbReference type="EMBL" id="GDJX01000155">
    <property type="protein sequence ID" value="JAT67781.1"/>
    <property type="molecule type" value="Transcribed_RNA"/>
</dbReference>
<dbReference type="InterPro" id="IPR050823">
    <property type="entry name" value="Plant_Ser_Thr_Prot_Kinase"/>
</dbReference>
<evidence type="ECO:0000259" key="2">
    <source>
        <dbReference type="PROSITE" id="PS50011"/>
    </source>
</evidence>
<dbReference type="PANTHER" id="PTHR45621">
    <property type="entry name" value="OS01G0588500 PROTEIN-RELATED"/>
    <property type="match status" value="1"/>
</dbReference>
<feature type="compositionally biased region" description="Polar residues" evidence="1">
    <location>
        <begin position="126"/>
        <end position="137"/>
    </location>
</feature>
<feature type="region of interest" description="Disordered" evidence="1">
    <location>
        <begin position="91"/>
        <end position="172"/>
    </location>
</feature>
<name>A0A1D1ZLR5_9ARAE</name>
<feature type="non-terminal residue" evidence="3">
    <location>
        <position position="370"/>
    </location>
</feature>
<dbReference type="Gene3D" id="1.10.510.10">
    <property type="entry name" value="Transferase(Phosphotransferase) domain 1"/>
    <property type="match status" value="1"/>
</dbReference>
<keyword evidence="3" id="KW-0418">Kinase</keyword>
<dbReference type="InterPro" id="IPR000719">
    <property type="entry name" value="Prot_kinase_dom"/>
</dbReference>
<proteinExistence type="predicted"/>
<dbReference type="GO" id="GO:0004672">
    <property type="term" value="F:protein kinase activity"/>
    <property type="evidence" value="ECO:0007669"/>
    <property type="project" value="InterPro"/>
</dbReference>
<keyword evidence="3" id="KW-0808">Transferase</keyword>
<sequence>KLPTPLRPLSARLSPLRTRVCCCSLLLSDAVSLPVGSVEANRFPLPFFCCFADRCRCSGSCRGIIQRTYQVKHHIKMGWFTVLKSKKKKPKQVSLKDTIAKEKSLAKPPGPETHVRSLRSAPPSFRTRTISNQQGSEVTGIRARAMSAPSSLDVADQDHLSSAEQEDQEENKRLGELAKDQKLSNPQPLPLPSPQGVSVLKNMGSFKSNNSSTPVLTSGPLPLPPMGGLRSFSFKEITASCQNFSTDRRVSEGLSSTIYTASFGDDASGAKKLEATVVRLLPSTQGFKEFMNEVNLIASLQHPHLCKLLGFHAREGCDQRILVYERLHHGSLDRLLYGRSDGPSVDWASRMKVALCAARGLVFLHEEGPF</sequence>
<keyword evidence="3" id="KW-0675">Receptor</keyword>
<evidence type="ECO:0000256" key="1">
    <source>
        <dbReference type="SAM" id="MobiDB-lite"/>
    </source>
</evidence>
<evidence type="ECO:0000313" key="3">
    <source>
        <dbReference type="EMBL" id="JAT67781.1"/>
    </source>
</evidence>
<dbReference type="Pfam" id="PF07714">
    <property type="entry name" value="PK_Tyr_Ser-Thr"/>
    <property type="match status" value="1"/>
</dbReference>
<dbReference type="InterPro" id="IPR011009">
    <property type="entry name" value="Kinase-like_dom_sf"/>
</dbReference>
<dbReference type="GO" id="GO:0005524">
    <property type="term" value="F:ATP binding"/>
    <property type="evidence" value="ECO:0007669"/>
    <property type="project" value="InterPro"/>
</dbReference>
<feature type="domain" description="Protein kinase" evidence="2">
    <location>
        <begin position="244"/>
        <end position="370"/>
    </location>
</feature>
<accession>A0A1D1ZLR5</accession>
<dbReference type="InterPro" id="IPR001245">
    <property type="entry name" value="Ser-Thr/Tyr_kinase_cat_dom"/>
</dbReference>
<dbReference type="PROSITE" id="PS50011">
    <property type="entry name" value="PROTEIN_KINASE_DOM"/>
    <property type="match status" value="1"/>
</dbReference>
<dbReference type="SUPFAM" id="SSF56112">
    <property type="entry name" value="Protein kinase-like (PK-like)"/>
    <property type="match status" value="1"/>
</dbReference>
<reference evidence="3" key="1">
    <citation type="submission" date="2015-07" db="EMBL/GenBank/DDBJ databases">
        <title>Transcriptome Assembly of Anthurium amnicola.</title>
        <authorList>
            <person name="Suzuki J."/>
        </authorList>
    </citation>
    <scope>NUCLEOTIDE SEQUENCE</scope>
</reference>
<organism evidence="3">
    <name type="scientific">Anthurium amnicola</name>
    <dbReference type="NCBI Taxonomy" id="1678845"/>
    <lineage>
        <taxon>Eukaryota</taxon>
        <taxon>Viridiplantae</taxon>
        <taxon>Streptophyta</taxon>
        <taxon>Embryophyta</taxon>
        <taxon>Tracheophyta</taxon>
        <taxon>Spermatophyta</taxon>
        <taxon>Magnoliopsida</taxon>
        <taxon>Liliopsida</taxon>
        <taxon>Araceae</taxon>
        <taxon>Pothoideae</taxon>
        <taxon>Potheae</taxon>
        <taxon>Anthurium</taxon>
    </lineage>
</organism>
<dbReference type="AlphaFoldDB" id="A0A1D1ZLR5"/>
<feature type="non-terminal residue" evidence="3">
    <location>
        <position position="1"/>
    </location>
</feature>
<gene>
    <name evidence="3" type="primary">PERK7_0</name>
    <name evidence="3" type="ORF">g.19963</name>
</gene>